<name>A0AAQ3QCU0_9LILI</name>
<accession>A0AAQ3QCU0</accession>
<dbReference type="AlphaFoldDB" id="A0AAQ3QCU0"/>
<sequence length="161" mass="18122">MILVDGASGEWPVIEHTLWNGCNLAYFVMPLFIISADFRQSPPLNALPSSPNRFFGVCVIVIYFAVTYGKYVPDWEFTVHDTESPDYGKLFKDAPLERSPTSLARREEVRADLSAAREVADLFAAREVVDLFGLSERRSAQTSLLERSARSLPERPTRPLV</sequence>
<keyword evidence="2" id="KW-1185">Reference proteome</keyword>
<dbReference type="Proteomes" id="UP001327560">
    <property type="component" value="Chromosome 5"/>
</dbReference>
<reference evidence="1 2" key="1">
    <citation type="submission" date="2023-10" db="EMBL/GenBank/DDBJ databases">
        <title>Chromosome-scale genome assembly provides insights into flower coloration mechanisms of Canna indica.</title>
        <authorList>
            <person name="Li C."/>
        </authorList>
    </citation>
    <scope>NUCLEOTIDE SEQUENCE [LARGE SCALE GENOMIC DNA]</scope>
    <source>
        <tissue evidence="1">Flower</tissue>
    </source>
</reference>
<dbReference type="EMBL" id="CP136894">
    <property type="protein sequence ID" value="WOL07986.1"/>
    <property type="molecule type" value="Genomic_DNA"/>
</dbReference>
<dbReference type="PANTHER" id="PTHR31061">
    <property type="entry name" value="LD22376P"/>
    <property type="match status" value="1"/>
</dbReference>
<evidence type="ECO:0000313" key="1">
    <source>
        <dbReference type="EMBL" id="WOL07986.1"/>
    </source>
</evidence>
<dbReference type="PANTHER" id="PTHR31061:SF25">
    <property type="entry name" value="HEPARAN-ALPHA-GLUCOSAMINIDE N-ACETYLTRANSFERASE-LIKE PROTEIN (DUF1624)"/>
    <property type="match status" value="1"/>
</dbReference>
<protein>
    <submittedName>
        <fullName evidence="1">Uncharacterized protein</fullName>
    </submittedName>
</protein>
<proteinExistence type="predicted"/>
<organism evidence="1 2">
    <name type="scientific">Canna indica</name>
    <name type="common">Indian-shot</name>
    <dbReference type="NCBI Taxonomy" id="4628"/>
    <lineage>
        <taxon>Eukaryota</taxon>
        <taxon>Viridiplantae</taxon>
        <taxon>Streptophyta</taxon>
        <taxon>Embryophyta</taxon>
        <taxon>Tracheophyta</taxon>
        <taxon>Spermatophyta</taxon>
        <taxon>Magnoliopsida</taxon>
        <taxon>Liliopsida</taxon>
        <taxon>Zingiberales</taxon>
        <taxon>Cannaceae</taxon>
        <taxon>Canna</taxon>
    </lineage>
</organism>
<evidence type="ECO:0000313" key="2">
    <source>
        <dbReference type="Proteomes" id="UP001327560"/>
    </source>
</evidence>
<gene>
    <name evidence="1" type="ORF">Cni_G16737</name>
</gene>